<dbReference type="EMBL" id="JASBRG010000007">
    <property type="protein sequence ID" value="MDI3321103.1"/>
    <property type="molecule type" value="Genomic_DNA"/>
</dbReference>
<evidence type="ECO:0000313" key="3">
    <source>
        <dbReference type="EMBL" id="MDI3321103.1"/>
    </source>
</evidence>
<accession>A0ABT6RF00</accession>
<dbReference type="CDD" id="cd05233">
    <property type="entry name" value="SDR_c"/>
    <property type="match status" value="1"/>
</dbReference>
<dbReference type="RefSeq" id="WP_282335211.1">
    <property type="nucleotide sequence ID" value="NZ_JASBRG010000007.1"/>
</dbReference>
<keyword evidence="4" id="KW-1185">Reference proteome</keyword>
<dbReference type="InterPro" id="IPR020904">
    <property type="entry name" value="Sc_DH/Rdtase_CS"/>
</dbReference>
<proteinExistence type="inferred from homology"/>
<dbReference type="PRINTS" id="PR00081">
    <property type="entry name" value="GDHRDH"/>
</dbReference>
<comment type="caution">
    <text evidence="3">The sequence shown here is derived from an EMBL/GenBank/DDBJ whole genome shotgun (WGS) entry which is preliminary data.</text>
</comment>
<gene>
    <name evidence="3" type="ORF">QJ048_15020</name>
</gene>
<dbReference type="SUPFAM" id="SSF51735">
    <property type="entry name" value="NAD(P)-binding Rossmann-fold domains"/>
    <property type="match status" value="1"/>
</dbReference>
<keyword evidence="2" id="KW-0560">Oxidoreductase</keyword>
<sequence length="248" mass="26499">MNRLQNKTAVITGGSSGIGFETARQFLAEGAKVIIIGRNKDELDNAVGELGEGAYAVEADVSKVDAIKAMRGKIEKIFPSLDILFVNAGIAKFAAIEDVTEEWFDNQFNTNFKGAYFTIQQLLPLFKGSGSIILNASLNAHIGRPTASIYGATKGALLTLAKNLSAELMPRKIRVNAVSAGPVDTPLHHKKGLTPDQQVQDHENFKTIIPIGRMGDPSEIAKAVLFFASDDAPFIVGAEILADGGMSL</sequence>
<organism evidence="3 4">
    <name type="scientific">Pinibacter soli</name>
    <dbReference type="NCBI Taxonomy" id="3044211"/>
    <lineage>
        <taxon>Bacteria</taxon>
        <taxon>Pseudomonadati</taxon>
        <taxon>Bacteroidota</taxon>
        <taxon>Chitinophagia</taxon>
        <taxon>Chitinophagales</taxon>
        <taxon>Chitinophagaceae</taxon>
        <taxon>Pinibacter</taxon>
    </lineage>
</organism>
<dbReference type="NCBIfam" id="NF005075">
    <property type="entry name" value="PRK06500.1"/>
    <property type="match status" value="1"/>
</dbReference>
<protein>
    <submittedName>
        <fullName evidence="3">SDR family oxidoreductase</fullName>
    </submittedName>
</protein>
<dbReference type="Gene3D" id="3.40.50.720">
    <property type="entry name" value="NAD(P)-binding Rossmann-like Domain"/>
    <property type="match status" value="1"/>
</dbReference>
<dbReference type="InterPro" id="IPR002347">
    <property type="entry name" value="SDR_fam"/>
</dbReference>
<reference evidence="3 4" key="1">
    <citation type="submission" date="2023-05" db="EMBL/GenBank/DDBJ databases">
        <title>Genome sequence of Pinibacter sp. MAH-24.</title>
        <authorList>
            <person name="Huq M.A."/>
        </authorList>
    </citation>
    <scope>NUCLEOTIDE SEQUENCE [LARGE SCALE GENOMIC DNA]</scope>
    <source>
        <strain evidence="3 4">MAH-24</strain>
    </source>
</reference>
<dbReference type="NCBIfam" id="NF005559">
    <property type="entry name" value="PRK07231.1"/>
    <property type="match status" value="1"/>
</dbReference>
<dbReference type="PANTHER" id="PTHR43669:SF3">
    <property type="entry name" value="ALCOHOL DEHYDROGENASE, PUTATIVE (AFU_ORTHOLOGUE AFUA_3G03445)-RELATED"/>
    <property type="match status" value="1"/>
</dbReference>
<dbReference type="Pfam" id="PF13561">
    <property type="entry name" value="adh_short_C2"/>
    <property type="match status" value="1"/>
</dbReference>
<dbReference type="Proteomes" id="UP001226434">
    <property type="component" value="Unassembled WGS sequence"/>
</dbReference>
<evidence type="ECO:0000256" key="1">
    <source>
        <dbReference type="ARBA" id="ARBA00006484"/>
    </source>
</evidence>
<evidence type="ECO:0000256" key="2">
    <source>
        <dbReference type="ARBA" id="ARBA00023002"/>
    </source>
</evidence>
<name>A0ABT6RF00_9BACT</name>
<comment type="similarity">
    <text evidence="1">Belongs to the short-chain dehydrogenases/reductases (SDR) family.</text>
</comment>
<dbReference type="PROSITE" id="PS00061">
    <property type="entry name" value="ADH_SHORT"/>
    <property type="match status" value="1"/>
</dbReference>
<dbReference type="InterPro" id="IPR036291">
    <property type="entry name" value="NAD(P)-bd_dom_sf"/>
</dbReference>
<evidence type="ECO:0000313" key="4">
    <source>
        <dbReference type="Proteomes" id="UP001226434"/>
    </source>
</evidence>
<dbReference type="PANTHER" id="PTHR43669">
    <property type="entry name" value="5-KETO-D-GLUCONATE 5-REDUCTASE"/>
    <property type="match status" value="1"/>
</dbReference>